<comment type="caution">
    <text evidence="9">The sequence shown here is derived from an EMBL/GenBank/DDBJ whole genome shotgun (WGS) entry which is preliminary data.</text>
</comment>
<accession>S9QPT8</accession>
<keyword evidence="5 7" id="KW-1133">Transmembrane helix</keyword>
<evidence type="ECO:0000256" key="4">
    <source>
        <dbReference type="ARBA" id="ARBA00022692"/>
    </source>
</evidence>
<organism evidence="9 10">
    <name type="scientific">Salipiger mucosus DSM 16094</name>
    <dbReference type="NCBI Taxonomy" id="1123237"/>
    <lineage>
        <taxon>Bacteria</taxon>
        <taxon>Pseudomonadati</taxon>
        <taxon>Pseudomonadota</taxon>
        <taxon>Alphaproteobacteria</taxon>
        <taxon>Rhodobacterales</taxon>
        <taxon>Roseobacteraceae</taxon>
        <taxon>Salipiger</taxon>
    </lineage>
</organism>
<dbReference type="InterPro" id="IPR000515">
    <property type="entry name" value="MetI-like"/>
</dbReference>
<comment type="subcellular location">
    <subcellularLocation>
        <location evidence="1 7">Cell membrane</location>
        <topology evidence="1 7">Multi-pass membrane protein</topology>
    </subcellularLocation>
</comment>
<keyword evidence="2 7" id="KW-0813">Transport</keyword>
<keyword evidence="10" id="KW-1185">Reference proteome</keyword>
<dbReference type="AlphaFoldDB" id="S9QPT8"/>
<evidence type="ECO:0000256" key="6">
    <source>
        <dbReference type="ARBA" id="ARBA00023136"/>
    </source>
</evidence>
<evidence type="ECO:0000256" key="1">
    <source>
        <dbReference type="ARBA" id="ARBA00004651"/>
    </source>
</evidence>
<keyword evidence="4 7" id="KW-0812">Transmembrane</keyword>
<comment type="similarity">
    <text evidence="7">Belongs to the binding-protein-dependent transport system permease family.</text>
</comment>
<protein>
    <submittedName>
        <fullName evidence="9">Dipeptide transport system permease protein DppC</fullName>
    </submittedName>
</protein>
<sequence>MALMLFVAAFAQLVQPYAFDHVDLMNRMTPPVPLSGATWTHPLGTDTLGRDLLSRLLVAAQTSMLLSILGTVLGAVMGIALGFVAAHKGGLWDEVIMGLVDFQAAMPWFIIALAILAFMGNSMVIFIGIMALYGWETYARITRGLVLSAREQGYALAVRGLGGKPSRVYVHHILPNIAGPLIVQLTINFPSTILFETSLSFLGLGIRPPMTSLGQMLGDGRDYLINAWWLAVIPGMVIFLTTLSMSVLGDWLRIKLDPSLET</sequence>
<dbReference type="GO" id="GO:0005886">
    <property type="term" value="C:plasma membrane"/>
    <property type="evidence" value="ECO:0007669"/>
    <property type="project" value="UniProtKB-SubCell"/>
</dbReference>
<dbReference type="eggNOG" id="COG1173">
    <property type="taxonomic scope" value="Bacteria"/>
</dbReference>
<reference evidence="10" key="1">
    <citation type="journal article" date="2014" name="Stand. Genomic Sci.">
        <title>Genome sequence of the exopolysaccharide-producing Salipiger mucosus type strain (DSM 16094(T)), a moderately halophilic member of the Roseobacter clade.</title>
        <authorList>
            <person name="Riedel T."/>
            <person name="Spring S."/>
            <person name="Fiebig A."/>
            <person name="Petersen J."/>
            <person name="Kyrpides N.C."/>
            <person name="Goker M."/>
            <person name="Klenk H.P."/>
        </authorList>
    </citation>
    <scope>NUCLEOTIDE SEQUENCE [LARGE SCALE GENOMIC DNA]</scope>
    <source>
        <strain evidence="10">DSM 16094</strain>
    </source>
</reference>
<evidence type="ECO:0000313" key="10">
    <source>
        <dbReference type="Proteomes" id="UP000015347"/>
    </source>
</evidence>
<dbReference type="GO" id="GO:0055085">
    <property type="term" value="P:transmembrane transport"/>
    <property type="evidence" value="ECO:0007669"/>
    <property type="project" value="InterPro"/>
</dbReference>
<dbReference type="Proteomes" id="UP000015347">
    <property type="component" value="Unassembled WGS sequence"/>
</dbReference>
<feature type="transmembrane region" description="Helical" evidence="7">
    <location>
        <begin position="64"/>
        <end position="86"/>
    </location>
</feature>
<evidence type="ECO:0000256" key="2">
    <source>
        <dbReference type="ARBA" id="ARBA00022448"/>
    </source>
</evidence>
<dbReference type="PANTHER" id="PTHR43386:SF25">
    <property type="entry name" value="PEPTIDE ABC TRANSPORTER PERMEASE PROTEIN"/>
    <property type="match status" value="1"/>
</dbReference>
<feature type="transmembrane region" description="Helical" evidence="7">
    <location>
        <begin position="227"/>
        <end position="248"/>
    </location>
</feature>
<dbReference type="PANTHER" id="PTHR43386">
    <property type="entry name" value="OLIGOPEPTIDE TRANSPORT SYSTEM PERMEASE PROTEIN APPC"/>
    <property type="match status" value="1"/>
</dbReference>
<dbReference type="EMBL" id="APVH01000015">
    <property type="protein sequence ID" value="EPX83456.1"/>
    <property type="molecule type" value="Genomic_DNA"/>
</dbReference>
<dbReference type="CDD" id="cd06261">
    <property type="entry name" value="TM_PBP2"/>
    <property type="match status" value="1"/>
</dbReference>
<feature type="domain" description="ABC transmembrane type-1" evidence="8">
    <location>
        <begin position="60"/>
        <end position="249"/>
    </location>
</feature>
<evidence type="ECO:0000256" key="7">
    <source>
        <dbReference type="RuleBase" id="RU363032"/>
    </source>
</evidence>
<dbReference type="Gene3D" id="1.10.3720.10">
    <property type="entry name" value="MetI-like"/>
    <property type="match status" value="1"/>
</dbReference>
<dbReference type="InterPro" id="IPR050366">
    <property type="entry name" value="BP-dependent_transpt_permease"/>
</dbReference>
<dbReference type="STRING" id="1123237.Salmuc_02064"/>
<dbReference type="HOGENOM" id="CLU_028518_5_3_5"/>
<feature type="transmembrane region" description="Helical" evidence="7">
    <location>
        <begin position="107"/>
        <end position="135"/>
    </location>
</feature>
<evidence type="ECO:0000256" key="3">
    <source>
        <dbReference type="ARBA" id="ARBA00022475"/>
    </source>
</evidence>
<evidence type="ECO:0000256" key="5">
    <source>
        <dbReference type="ARBA" id="ARBA00022989"/>
    </source>
</evidence>
<evidence type="ECO:0000259" key="8">
    <source>
        <dbReference type="PROSITE" id="PS50928"/>
    </source>
</evidence>
<keyword evidence="3" id="KW-1003">Cell membrane</keyword>
<dbReference type="PROSITE" id="PS50928">
    <property type="entry name" value="ABC_TM1"/>
    <property type="match status" value="1"/>
</dbReference>
<proteinExistence type="inferred from homology"/>
<dbReference type="SUPFAM" id="SSF161098">
    <property type="entry name" value="MetI-like"/>
    <property type="match status" value="1"/>
</dbReference>
<dbReference type="InterPro" id="IPR035906">
    <property type="entry name" value="MetI-like_sf"/>
</dbReference>
<gene>
    <name evidence="9" type="ORF">Salmuc_02064</name>
</gene>
<evidence type="ECO:0000313" key="9">
    <source>
        <dbReference type="EMBL" id="EPX83456.1"/>
    </source>
</evidence>
<keyword evidence="6 7" id="KW-0472">Membrane</keyword>
<dbReference type="Pfam" id="PF00528">
    <property type="entry name" value="BPD_transp_1"/>
    <property type="match status" value="1"/>
</dbReference>
<name>S9QPT8_9RHOB</name>